<gene>
    <name evidence="1" type="ORF">HIJ39_13875</name>
</gene>
<comment type="caution">
    <text evidence="1">The sequence shown here is derived from an EMBL/GenBank/DDBJ whole genome shotgun (WGS) entry which is preliminary data.</text>
</comment>
<organism evidence="1 2">
    <name type="scientific">Sulfobacillus harzensis</name>
    <dbReference type="NCBI Taxonomy" id="2729629"/>
    <lineage>
        <taxon>Bacteria</taxon>
        <taxon>Bacillati</taxon>
        <taxon>Bacillota</taxon>
        <taxon>Clostridia</taxon>
        <taxon>Eubacteriales</taxon>
        <taxon>Clostridiales Family XVII. Incertae Sedis</taxon>
        <taxon>Sulfobacillus</taxon>
    </lineage>
</organism>
<dbReference type="EMBL" id="JABBVZ010000051">
    <property type="protein sequence ID" value="NMP23430.1"/>
    <property type="molecule type" value="Genomic_DNA"/>
</dbReference>
<evidence type="ECO:0000313" key="2">
    <source>
        <dbReference type="Proteomes" id="UP000533476"/>
    </source>
</evidence>
<dbReference type="RefSeq" id="WP_169100702.1">
    <property type="nucleotide sequence ID" value="NZ_JABBVZ010000051.1"/>
</dbReference>
<evidence type="ECO:0000313" key="1">
    <source>
        <dbReference type="EMBL" id="NMP23430.1"/>
    </source>
</evidence>
<keyword evidence="2" id="KW-1185">Reference proteome</keyword>
<reference evidence="1 2" key="1">
    <citation type="submission" date="2020-04" db="EMBL/GenBank/DDBJ databases">
        <authorList>
            <person name="Zhang R."/>
            <person name="Schippers A."/>
        </authorList>
    </citation>
    <scope>NUCLEOTIDE SEQUENCE [LARGE SCALE GENOMIC DNA]</scope>
    <source>
        <strain evidence="1 2">DSM 109850</strain>
    </source>
</reference>
<accession>A0A7Y0L6N7</accession>
<proteinExistence type="predicted"/>
<name>A0A7Y0L6N7_9FIRM</name>
<sequence length="129" mass="14688">MQVMSFLLGEAVTRRPDGLRDLMGVAVKDVIIAPGAPPPYQWSAVLFIAVLCGPEDAGSHETVLQWREPDETETVLQTHVLSVESVPGRQWIEWVPPLILPVRRPGLYVLRWRWDDMWIRSMGISFRTP</sequence>
<protein>
    <submittedName>
        <fullName evidence="1">Uncharacterized protein</fullName>
    </submittedName>
</protein>
<dbReference type="AlphaFoldDB" id="A0A7Y0L6N7"/>
<dbReference type="Proteomes" id="UP000533476">
    <property type="component" value="Unassembled WGS sequence"/>
</dbReference>